<accession>A0A3D8SXU6</accession>
<proteinExistence type="predicted"/>
<reference evidence="2 3" key="1">
    <citation type="journal article" date="2018" name="IMA Fungus">
        <title>IMA Genome-F 9: Draft genome sequence of Annulohypoxylon stygium, Aspergillus mulundensis, Berkeleyomyces basicola (syn. Thielaviopsis basicola), Ceratocystis smalleyi, two Cercospora beticola strains, Coleophoma cylindrospora, Fusarium fracticaudum, Phialophora cf. hyalina, and Morchella septimelata.</title>
        <authorList>
            <person name="Wingfield B.D."/>
            <person name="Bills G.F."/>
            <person name="Dong Y."/>
            <person name="Huang W."/>
            <person name="Nel W.J."/>
            <person name="Swalarsk-Parry B.S."/>
            <person name="Vaghefi N."/>
            <person name="Wilken P.M."/>
            <person name="An Z."/>
            <person name="de Beer Z.W."/>
            <person name="De Vos L."/>
            <person name="Chen L."/>
            <person name="Duong T.A."/>
            <person name="Gao Y."/>
            <person name="Hammerbacher A."/>
            <person name="Kikkert J.R."/>
            <person name="Li Y."/>
            <person name="Li H."/>
            <person name="Li K."/>
            <person name="Li Q."/>
            <person name="Liu X."/>
            <person name="Ma X."/>
            <person name="Naidoo K."/>
            <person name="Pethybridge S.J."/>
            <person name="Sun J."/>
            <person name="Steenkamp E.T."/>
            <person name="van der Nest M.A."/>
            <person name="van Wyk S."/>
            <person name="Wingfield M.J."/>
            <person name="Xiong C."/>
            <person name="Yue Q."/>
            <person name="Zhang X."/>
        </authorList>
    </citation>
    <scope>NUCLEOTIDE SEQUENCE [LARGE SCALE GENOMIC DNA]</scope>
    <source>
        <strain evidence="2 3">BP5796</strain>
    </source>
</reference>
<keyword evidence="3" id="KW-1185">Reference proteome</keyword>
<evidence type="ECO:0008006" key="4">
    <source>
        <dbReference type="Google" id="ProtNLM"/>
    </source>
</evidence>
<sequence length="379" mass="42479">MITKMLTQIFDPDGDLVLVLSKRFREDEQTKSTPTTPGEADAPPPADSHSRTNSLFDELSSSLILNVLELGKEASPLTDVGMLVSSKHMMLASPVFKAMLRPNFREGETLRATGQVTIPLPEDHLDAFVILLDIIHGRSKKIPRVVRFEMLLSLAILIDKYRLHELTRFFAEIWLDAVKDDIPTEMTRELVPWLVITWVFGRADEFRNITRILERESQGRVYTKIYLEGRKLELPLPGPVMDAVEKKRTSAIAAMLSVVESYVDNLQKGKAALCGMAQGTMCCEGMILGTILMSAAQCRLWPIPKAPYYLKSCNGVEELMKKMVIKSWCGIRHVTFAGDTHGVKEGIAKSVEEITSSLCGLELDDFKFEGEDVVRSYVL</sequence>
<dbReference type="EMBL" id="PDLN01000003">
    <property type="protein sequence ID" value="RDW91135.1"/>
    <property type="molecule type" value="Genomic_DNA"/>
</dbReference>
<organism evidence="2 3">
    <name type="scientific">Coleophoma crateriformis</name>
    <dbReference type="NCBI Taxonomy" id="565419"/>
    <lineage>
        <taxon>Eukaryota</taxon>
        <taxon>Fungi</taxon>
        <taxon>Dikarya</taxon>
        <taxon>Ascomycota</taxon>
        <taxon>Pezizomycotina</taxon>
        <taxon>Leotiomycetes</taxon>
        <taxon>Helotiales</taxon>
        <taxon>Dermateaceae</taxon>
        <taxon>Coleophoma</taxon>
    </lineage>
</organism>
<dbReference type="AlphaFoldDB" id="A0A3D8SXU6"/>
<name>A0A3D8SXU6_9HELO</name>
<evidence type="ECO:0000313" key="3">
    <source>
        <dbReference type="Proteomes" id="UP000256328"/>
    </source>
</evidence>
<dbReference type="OrthoDB" id="5326346at2759"/>
<dbReference type="InterPro" id="IPR011333">
    <property type="entry name" value="SKP1/BTB/POZ_sf"/>
</dbReference>
<evidence type="ECO:0000256" key="1">
    <source>
        <dbReference type="SAM" id="MobiDB-lite"/>
    </source>
</evidence>
<evidence type="ECO:0000313" key="2">
    <source>
        <dbReference type="EMBL" id="RDW91135.1"/>
    </source>
</evidence>
<comment type="caution">
    <text evidence="2">The sequence shown here is derived from an EMBL/GenBank/DDBJ whole genome shotgun (WGS) entry which is preliminary data.</text>
</comment>
<protein>
    <recommendedName>
        <fullName evidence="4">BTB domain-containing protein</fullName>
    </recommendedName>
</protein>
<dbReference type="Gene3D" id="3.30.710.10">
    <property type="entry name" value="Potassium Channel Kv1.1, Chain A"/>
    <property type="match status" value="1"/>
</dbReference>
<gene>
    <name evidence="2" type="ORF">BP5796_02300</name>
</gene>
<dbReference type="Proteomes" id="UP000256328">
    <property type="component" value="Unassembled WGS sequence"/>
</dbReference>
<feature type="region of interest" description="Disordered" evidence="1">
    <location>
        <begin position="26"/>
        <end position="52"/>
    </location>
</feature>